<evidence type="ECO:0000313" key="4">
    <source>
        <dbReference type="Proteomes" id="UP000429523"/>
    </source>
</evidence>
<evidence type="ECO:0000313" key="3">
    <source>
        <dbReference type="EMBL" id="KAE9312537.1"/>
    </source>
</evidence>
<protein>
    <submittedName>
        <fullName evidence="2">Uncharacterized protein</fullName>
    </submittedName>
</protein>
<evidence type="ECO:0000313" key="2">
    <source>
        <dbReference type="EMBL" id="KAE9108659.1"/>
    </source>
</evidence>
<evidence type="ECO:0000313" key="5">
    <source>
        <dbReference type="Proteomes" id="UP000440732"/>
    </source>
</evidence>
<dbReference type="EMBL" id="QXFY01001653">
    <property type="protein sequence ID" value="KAE9312537.1"/>
    <property type="molecule type" value="Genomic_DNA"/>
</dbReference>
<proteinExistence type="predicted"/>
<evidence type="ECO:0000313" key="6">
    <source>
        <dbReference type="Proteomes" id="UP000486351"/>
    </source>
</evidence>
<dbReference type="Proteomes" id="UP000440732">
    <property type="component" value="Unassembled WGS sequence"/>
</dbReference>
<comment type="caution">
    <text evidence="2">The sequence shown here is derived from an EMBL/GenBank/DDBJ whole genome shotgun (WGS) entry which is preliminary data.</text>
</comment>
<sequence>MLTVIYCLSSFSLDHAKLTINMDVFPLGEFEREATVIANPANPAHTDII</sequence>
<gene>
    <name evidence="2" type="ORF">PF006_g20830</name>
    <name evidence="3" type="ORF">PF008_g19943</name>
    <name evidence="1" type="ORF">PF009_g21888</name>
</gene>
<dbReference type="EMBL" id="QXGF01001764">
    <property type="protein sequence ID" value="KAE8927948.1"/>
    <property type="molecule type" value="Genomic_DNA"/>
</dbReference>
<dbReference type="AlphaFoldDB" id="A0A6A3S2K0"/>
<dbReference type="EMBL" id="QXGA01001859">
    <property type="protein sequence ID" value="KAE9108659.1"/>
    <property type="molecule type" value="Genomic_DNA"/>
</dbReference>
<dbReference type="Proteomes" id="UP000486351">
    <property type="component" value="Unassembled WGS sequence"/>
</dbReference>
<evidence type="ECO:0000313" key="1">
    <source>
        <dbReference type="EMBL" id="KAE8927948.1"/>
    </source>
</evidence>
<name>A0A6A3S2K0_9STRA</name>
<reference evidence="4 5" key="1">
    <citation type="submission" date="2018-08" db="EMBL/GenBank/DDBJ databases">
        <title>Genomic investigation of the strawberry pathogen Phytophthora fragariae indicates pathogenicity is determined by transcriptional variation in three key races.</title>
        <authorList>
            <person name="Adams T.M."/>
            <person name="Armitage A.D."/>
            <person name="Sobczyk M.K."/>
            <person name="Bates H.J."/>
            <person name="Dunwell J.M."/>
            <person name="Nellist C.F."/>
            <person name="Harrison R.J."/>
        </authorList>
    </citation>
    <scope>NUCLEOTIDE SEQUENCE [LARGE SCALE GENOMIC DNA]</scope>
    <source>
        <strain evidence="2 5">NOV-5</strain>
        <strain evidence="3 6">NOV-77</strain>
        <strain evidence="1 4">NOV-9</strain>
    </source>
</reference>
<accession>A0A6A3S2K0</accession>
<organism evidence="2 5">
    <name type="scientific">Phytophthora fragariae</name>
    <dbReference type="NCBI Taxonomy" id="53985"/>
    <lineage>
        <taxon>Eukaryota</taxon>
        <taxon>Sar</taxon>
        <taxon>Stramenopiles</taxon>
        <taxon>Oomycota</taxon>
        <taxon>Peronosporomycetes</taxon>
        <taxon>Peronosporales</taxon>
        <taxon>Peronosporaceae</taxon>
        <taxon>Phytophthora</taxon>
    </lineage>
</organism>
<dbReference type="Proteomes" id="UP000429523">
    <property type="component" value="Unassembled WGS sequence"/>
</dbReference>